<evidence type="ECO:0000256" key="2">
    <source>
        <dbReference type="ARBA" id="ARBA00023125"/>
    </source>
</evidence>
<name>A0A8T0DM40_9TREM</name>
<evidence type="ECO:0000259" key="3">
    <source>
        <dbReference type="Pfam" id="PF12054"/>
    </source>
</evidence>
<gene>
    <name evidence="4" type="ORF">P879_07514</name>
</gene>
<evidence type="ECO:0000256" key="1">
    <source>
        <dbReference type="ARBA" id="ARBA00022806"/>
    </source>
</evidence>
<evidence type="ECO:0000313" key="5">
    <source>
        <dbReference type="Proteomes" id="UP000699462"/>
    </source>
</evidence>
<dbReference type="EMBL" id="JTDF01003175">
    <property type="protein sequence ID" value="KAF8568014.1"/>
    <property type="molecule type" value="Genomic_DNA"/>
</dbReference>
<dbReference type="OrthoDB" id="10252227at2759"/>
<keyword evidence="1" id="KW-0347">Helicase</keyword>
<dbReference type="Gene3D" id="1.25.10.10">
    <property type="entry name" value="Leucine-rich Repeat Variant"/>
    <property type="match status" value="1"/>
</dbReference>
<keyword evidence="1" id="KW-0067">ATP-binding</keyword>
<protein>
    <recommendedName>
        <fullName evidence="3">Mot1 central domain-containing protein</fullName>
    </recommendedName>
</protein>
<feature type="non-terminal residue" evidence="4">
    <location>
        <position position="845"/>
    </location>
</feature>
<keyword evidence="5" id="KW-1185">Reference proteome</keyword>
<accession>A0A8T0DM40</accession>
<dbReference type="InterPro" id="IPR044972">
    <property type="entry name" value="Mot1"/>
</dbReference>
<dbReference type="Proteomes" id="UP000699462">
    <property type="component" value="Unassembled WGS sequence"/>
</dbReference>
<dbReference type="GO" id="GO:0003677">
    <property type="term" value="F:DNA binding"/>
    <property type="evidence" value="ECO:0007669"/>
    <property type="project" value="UniProtKB-KW"/>
</dbReference>
<comment type="caution">
    <text evidence="4">The sequence shown here is derived from an EMBL/GenBank/DDBJ whole genome shotgun (WGS) entry which is preliminary data.</text>
</comment>
<organism evidence="4 5">
    <name type="scientific">Paragonimus westermani</name>
    <dbReference type="NCBI Taxonomy" id="34504"/>
    <lineage>
        <taxon>Eukaryota</taxon>
        <taxon>Metazoa</taxon>
        <taxon>Spiralia</taxon>
        <taxon>Lophotrochozoa</taxon>
        <taxon>Platyhelminthes</taxon>
        <taxon>Trematoda</taxon>
        <taxon>Digenea</taxon>
        <taxon>Plagiorchiida</taxon>
        <taxon>Troglotremata</taxon>
        <taxon>Troglotrematidae</taxon>
        <taxon>Paragonimus</taxon>
    </lineage>
</organism>
<dbReference type="GO" id="GO:0004386">
    <property type="term" value="F:helicase activity"/>
    <property type="evidence" value="ECO:0007669"/>
    <property type="project" value="UniProtKB-KW"/>
</dbReference>
<dbReference type="InterPro" id="IPR022707">
    <property type="entry name" value="Mot1_central_dom"/>
</dbReference>
<keyword evidence="1" id="KW-0547">Nucleotide-binding</keyword>
<reference evidence="4 5" key="1">
    <citation type="submission" date="2019-07" db="EMBL/GenBank/DDBJ databases">
        <title>Annotation for the trematode Paragonimus westermani.</title>
        <authorList>
            <person name="Choi Y.-J."/>
        </authorList>
    </citation>
    <scope>NUCLEOTIDE SEQUENCE [LARGE SCALE GENOMIC DNA]</scope>
    <source>
        <strain evidence="4">180907_Pwestermani</strain>
    </source>
</reference>
<dbReference type="Pfam" id="PF12054">
    <property type="entry name" value="DUF3535"/>
    <property type="match status" value="1"/>
</dbReference>
<dbReference type="PANTHER" id="PTHR36498:SF1">
    <property type="entry name" value="TATA-BINDING PROTEIN-ASSOCIATED FACTOR 172"/>
    <property type="match status" value="1"/>
</dbReference>
<keyword evidence="2" id="KW-0238">DNA-binding</keyword>
<dbReference type="SUPFAM" id="SSF48371">
    <property type="entry name" value="ARM repeat"/>
    <property type="match status" value="1"/>
</dbReference>
<dbReference type="AlphaFoldDB" id="A0A8T0DM40"/>
<dbReference type="GO" id="GO:0016887">
    <property type="term" value="F:ATP hydrolysis activity"/>
    <property type="evidence" value="ECO:0007669"/>
    <property type="project" value="InterPro"/>
</dbReference>
<proteinExistence type="predicted"/>
<dbReference type="GO" id="GO:0017025">
    <property type="term" value="F:TBP-class protein binding"/>
    <property type="evidence" value="ECO:0007669"/>
    <property type="project" value="InterPro"/>
</dbReference>
<dbReference type="InterPro" id="IPR011989">
    <property type="entry name" value="ARM-like"/>
</dbReference>
<evidence type="ECO:0000313" key="4">
    <source>
        <dbReference type="EMBL" id="KAF8568014.1"/>
    </source>
</evidence>
<dbReference type="PANTHER" id="PTHR36498">
    <property type="entry name" value="TATA-BINDING PROTEIN-ASSOCIATED FACTOR 172"/>
    <property type="match status" value="1"/>
</dbReference>
<feature type="domain" description="Mot1 central" evidence="3">
    <location>
        <begin position="439"/>
        <end position="837"/>
    </location>
</feature>
<sequence length="845" mass="93595">TCVQTAYHPDCLQVNKRSSSPQSVRFGCLQHSAPKHAHIRHANETRLSDEESHFKPAASRTGLAWPLDSFCTTLLGDLWALRWETRHGAASGLRELLGESRHTKHCGKHDGMSEQEMYLSHSRYIEDIVVRVLCTLALDQLSDFISDEVVAPVRETAAQLLGVLSLHLTVEQVLLVSKHLVHLVTLGVAQGADQIVCGSRTLANGACKNSWMIAHGGLLGIKYLLASRKDLRGSLLPHVSSCLVAQLLMPAQTKFERGTFTQFPLDTGVHSGADEDIRAAAASALLPVIGEDCFSTLGSEQTLLLTDHVWSMLRDFTTDLSPSTGPLLRLVSALTNAISEHMKTTCEKTPDKLVSEFWNDSKRFSTQVHTVARLLHHVSSGIRLQALYALRCLFAAQSSQPRMSPEVLQLIVDQLFHRVILETCSNLRNQATNLCIDIVQSTDLPILAQACVDRLDFWLCQTMQPVGVPFPRHLFAALIPPHTTVSHNLADIPSNPTIKTEYVTAVEEGEHVDIPSPLNDETMMHCIAGSQFPNDAPCQIESYVWQTRICAVRAAFPNVVFELEYLFSHFFIFSTSVLTRLFARLCQYYPAPNSSRTVQSASVPLVFAEPQPSILCYFLEHLLCRLHLTGRLAMQRAIAGLILACWAIMPAVQDESAMSNWAQMMSSCSDLSSDSQLYSSELFRDLVVLSPMLRTKLESCLTEVVYYEEILGPFKLMQEHCRQLVLAFVNAGYSQDQIFNFNGVRTIAQCSALIEHASQLMTTITSTQTAGGDSSQLDSSLKHWVDKSQATVDCCLALQLHWGSLAEFAIATSFINLGWILPGRLSLLIRPLMDTIRCVPPSCSV</sequence>
<keyword evidence="1" id="KW-0378">Hydrolase</keyword>
<feature type="non-terminal residue" evidence="4">
    <location>
        <position position="1"/>
    </location>
</feature>
<dbReference type="InterPro" id="IPR016024">
    <property type="entry name" value="ARM-type_fold"/>
</dbReference>